<dbReference type="VEuPathDB" id="FungiDB:VP01_8654g1"/>
<sequence>VQPLVPVSSVNNPFLQLTNYLINVALRQLKDDENYVIPIDDILAHCAFSFPHQYDLFCEILNMPMILFTVHYWRKRKTQKSQILKDFNNRIQISSHSEFIKSFLSFYSQFSSPFKDYLYS</sequence>
<reference evidence="1 2" key="1">
    <citation type="submission" date="2015-08" db="EMBL/GenBank/DDBJ databases">
        <title>Next Generation Sequencing and Analysis of the Genome of Puccinia sorghi L Schw, the Causal Agent of Maize Common Rust.</title>
        <authorList>
            <person name="Rochi L."/>
            <person name="Burguener G."/>
            <person name="Darino M."/>
            <person name="Turjanski A."/>
            <person name="Kreff E."/>
            <person name="Dieguez M.J."/>
            <person name="Sacco F."/>
        </authorList>
    </citation>
    <scope>NUCLEOTIDE SEQUENCE [LARGE SCALE GENOMIC DNA]</scope>
    <source>
        <strain evidence="1 2">RO10H11247</strain>
    </source>
</reference>
<keyword evidence="2" id="KW-1185">Reference proteome</keyword>
<dbReference type="AlphaFoldDB" id="A0A0L6UAY7"/>
<proteinExistence type="predicted"/>
<name>A0A0L6UAY7_9BASI</name>
<accession>A0A0L6UAY7</accession>
<feature type="non-terminal residue" evidence="1">
    <location>
        <position position="120"/>
    </location>
</feature>
<dbReference type="Proteomes" id="UP000037035">
    <property type="component" value="Unassembled WGS sequence"/>
</dbReference>
<feature type="non-terminal residue" evidence="1">
    <location>
        <position position="1"/>
    </location>
</feature>
<comment type="caution">
    <text evidence="1">The sequence shown here is derived from an EMBL/GenBank/DDBJ whole genome shotgun (WGS) entry which is preliminary data.</text>
</comment>
<evidence type="ECO:0000313" key="2">
    <source>
        <dbReference type="Proteomes" id="UP000037035"/>
    </source>
</evidence>
<gene>
    <name evidence="1" type="ORF">VP01_8654g1</name>
</gene>
<protein>
    <submittedName>
        <fullName evidence="1">Uncharacterized protein</fullName>
    </submittedName>
</protein>
<organism evidence="1 2">
    <name type="scientific">Puccinia sorghi</name>
    <dbReference type="NCBI Taxonomy" id="27349"/>
    <lineage>
        <taxon>Eukaryota</taxon>
        <taxon>Fungi</taxon>
        <taxon>Dikarya</taxon>
        <taxon>Basidiomycota</taxon>
        <taxon>Pucciniomycotina</taxon>
        <taxon>Pucciniomycetes</taxon>
        <taxon>Pucciniales</taxon>
        <taxon>Pucciniaceae</taxon>
        <taxon>Puccinia</taxon>
    </lineage>
</organism>
<evidence type="ECO:0000313" key="1">
    <source>
        <dbReference type="EMBL" id="KNZ44945.1"/>
    </source>
</evidence>
<dbReference type="EMBL" id="LAVV01014220">
    <property type="protein sequence ID" value="KNZ44945.1"/>
    <property type="molecule type" value="Genomic_DNA"/>
</dbReference>